<evidence type="ECO:0008006" key="4">
    <source>
        <dbReference type="Google" id="ProtNLM"/>
    </source>
</evidence>
<dbReference type="InterPro" id="IPR013950">
    <property type="entry name" value="Mis14/Nsl1"/>
</dbReference>
<dbReference type="Pfam" id="PF08641">
    <property type="entry name" value="Mis14"/>
    <property type="match status" value="1"/>
</dbReference>
<reference evidence="2" key="1">
    <citation type="submission" date="2023-04" db="EMBL/GenBank/DDBJ databases">
        <title>Black Yeasts Isolated from many extreme environments.</title>
        <authorList>
            <person name="Coleine C."/>
            <person name="Stajich J.E."/>
            <person name="Selbmann L."/>
        </authorList>
    </citation>
    <scope>NUCLEOTIDE SEQUENCE</scope>
    <source>
        <strain evidence="2">CCFEE 5312</strain>
    </source>
</reference>
<dbReference type="GO" id="GO:0000444">
    <property type="term" value="C:MIS12/MIND type complex"/>
    <property type="evidence" value="ECO:0007669"/>
    <property type="project" value="TreeGrafter"/>
</dbReference>
<dbReference type="PANTHER" id="PTHR31749">
    <property type="entry name" value="KINETOCHORE-ASSOCIATED PROTEIN NSL1 HOMOLOG"/>
    <property type="match status" value="1"/>
</dbReference>
<feature type="compositionally biased region" description="Basic and acidic residues" evidence="1">
    <location>
        <begin position="16"/>
        <end position="25"/>
    </location>
</feature>
<evidence type="ECO:0000256" key="1">
    <source>
        <dbReference type="SAM" id="MobiDB-lite"/>
    </source>
</evidence>
<name>A0AAJ0LWX7_9PEZI</name>
<feature type="compositionally biased region" description="Polar residues" evidence="1">
    <location>
        <begin position="1"/>
        <end position="15"/>
    </location>
</feature>
<dbReference type="PANTHER" id="PTHR31749:SF3">
    <property type="entry name" value="KINETOCHORE-ASSOCIATED PROTEIN NSL1 HOMOLOG"/>
    <property type="match status" value="1"/>
</dbReference>
<dbReference type="AlphaFoldDB" id="A0AAJ0LWX7"/>
<dbReference type="GO" id="GO:0000070">
    <property type="term" value="P:mitotic sister chromatid segregation"/>
    <property type="evidence" value="ECO:0007669"/>
    <property type="project" value="InterPro"/>
</dbReference>
<evidence type="ECO:0000313" key="2">
    <source>
        <dbReference type="EMBL" id="KAK3058283.1"/>
    </source>
</evidence>
<keyword evidence="3" id="KW-1185">Reference proteome</keyword>
<protein>
    <recommendedName>
        <fullName evidence="4">Kinetochore protein mis14</fullName>
    </recommendedName>
</protein>
<comment type="caution">
    <text evidence="2">The sequence shown here is derived from an EMBL/GenBank/DDBJ whole genome shotgun (WGS) entry which is preliminary data.</text>
</comment>
<feature type="region of interest" description="Disordered" evidence="1">
    <location>
        <begin position="1"/>
        <end position="25"/>
    </location>
</feature>
<sequence length="233" mass="25860">MATSTANIFESTSHLQGDRATESAHRKVELQAPADLTYLIANVTRAAREKIDKHLPPDAAPVGEDAMRKRVEVLVDEYIKNTFGAAKNNISINGMDSREMEGELAKAQEGEEIEAFDTKLAQRIQALNSQIENHTLQLADLRRTAPADTSQRFQQSFTKASEEDDARLQKAREALMEAAKQTKMDVVEVERLDEVQSTWQNGTESLTALKSGLGGTVAKMERAQQAVEFLEEQ</sequence>
<organism evidence="2 3">
    <name type="scientific">Extremus antarcticus</name>
    <dbReference type="NCBI Taxonomy" id="702011"/>
    <lineage>
        <taxon>Eukaryota</taxon>
        <taxon>Fungi</taxon>
        <taxon>Dikarya</taxon>
        <taxon>Ascomycota</taxon>
        <taxon>Pezizomycotina</taxon>
        <taxon>Dothideomycetes</taxon>
        <taxon>Dothideomycetidae</taxon>
        <taxon>Mycosphaerellales</taxon>
        <taxon>Extremaceae</taxon>
        <taxon>Extremus</taxon>
    </lineage>
</organism>
<dbReference type="Proteomes" id="UP001271007">
    <property type="component" value="Unassembled WGS sequence"/>
</dbReference>
<accession>A0AAJ0LWX7</accession>
<dbReference type="EMBL" id="JAWDJX010000002">
    <property type="protein sequence ID" value="KAK3058283.1"/>
    <property type="molecule type" value="Genomic_DNA"/>
</dbReference>
<evidence type="ECO:0000313" key="3">
    <source>
        <dbReference type="Proteomes" id="UP001271007"/>
    </source>
</evidence>
<gene>
    <name evidence="2" type="ORF">LTR09_001361</name>
</gene>
<proteinExistence type="predicted"/>